<dbReference type="PIRSF" id="PIRSF002756">
    <property type="entry name" value="PstS"/>
    <property type="match status" value="1"/>
</dbReference>
<dbReference type="Proteomes" id="UP000604475">
    <property type="component" value="Unassembled WGS sequence"/>
</dbReference>
<keyword evidence="8" id="KW-1185">Reference proteome</keyword>
<protein>
    <recommendedName>
        <fullName evidence="4">Phosphate-binding protein</fullName>
    </recommendedName>
</protein>
<feature type="binding site" evidence="5">
    <location>
        <begin position="215"/>
        <end position="217"/>
    </location>
    <ligand>
        <name>phosphate</name>
        <dbReference type="ChEBI" id="CHEBI:43474"/>
    </ligand>
</feature>
<feature type="binding site" evidence="5">
    <location>
        <begin position="80"/>
        <end position="82"/>
    </location>
    <ligand>
        <name>phosphate</name>
        <dbReference type="ChEBI" id="CHEBI:43474"/>
    </ligand>
</feature>
<accession>A0A937UUG1</accession>
<reference evidence="7" key="1">
    <citation type="submission" date="2020-12" db="EMBL/GenBank/DDBJ databases">
        <title>Genomic characterization of non-nitrogen-fixing Frankia strains.</title>
        <authorList>
            <person name="Carlos-Shanley C."/>
            <person name="Guerra T."/>
            <person name="Hahn D."/>
        </authorList>
    </citation>
    <scope>NUCLEOTIDE SEQUENCE</scope>
    <source>
        <strain evidence="7">CN6</strain>
    </source>
</reference>
<dbReference type="GO" id="GO:0042301">
    <property type="term" value="F:phosphate ion binding"/>
    <property type="evidence" value="ECO:0007669"/>
    <property type="project" value="InterPro"/>
</dbReference>
<proteinExistence type="inferred from homology"/>
<dbReference type="EMBL" id="JAEACQ010000260">
    <property type="protein sequence ID" value="MBL7631111.1"/>
    <property type="molecule type" value="Genomic_DNA"/>
</dbReference>
<evidence type="ECO:0000313" key="8">
    <source>
        <dbReference type="Proteomes" id="UP000604475"/>
    </source>
</evidence>
<evidence type="ECO:0000256" key="3">
    <source>
        <dbReference type="ARBA" id="ARBA00022592"/>
    </source>
</evidence>
<dbReference type="InterPro" id="IPR050962">
    <property type="entry name" value="Phosphate-bind_PstS"/>
</dbReference>
<dbReference type="PANTHER" id="PTHR42996">
    <property type="entry name" value="PHOSPHATE-BINDING PROTEIN PSTS"/>
    <property type="match status" value="1"/>
</dbReference>
<dbReference type="Pfam" id="PF12849">
    <property type="entry name" value="PBP_like_2"/>
    <property type="match status" value="1"/>
</dbReference>
<gene>
    <name evidence="7" type="primary">pstS</name>
    <name evidence="7" type="ORF">I7412_28910</name>
</gene>
<evidence type="ECO:0000313" key="7">
    <source>
        <dbReference type="EMBL" id="MBL7631111.1"/>
    </source>
</evidence>
<comment type="similarity">
    <text evidence="1 4">Belongs to the PstS family.</text>
</comment>
<feature type="binding site" evidence="5">
    <location>
        <position position="110"/>
    </location>
    <ligand>
        <name>phosphate</name>
        <dbReference type="ChEBI" id="CHEBI:43474"/>
    </ligand>
</feature>
<dbReference type="Gene3D" id="3.40.190.10">
    <property type="entry name" value="Periplasmic binding protein-like II"/>
    <property type="match status" value="2"/>
</dbReference>
<comment type="caution">
    <text evidence="7">The sequence shown here is derived from an EMBL/GenBank/DDBJ whole genome shotgun (WGS) entry which is preliminary data.</text>
</comment>
<dbReference type="AlphaFoldDB" id="A0A937UUG1"/>
<evidence type="ECO:0000259" key="6">
    <source>
        <dbReference type="Pfam" id="PF12849"/>
    </source>
</evidence>
<feature type="binding site" evidence="5">
    <location>
        <position position="128"/>
    </location>
    <ligand>
        <name>phosphate</name>
        <dbReference type="ChEBI" id="CHEBI:43474"/>
    </ligand>
</feature>
<keyword evidence="3 4" id="KW-0592">Phosphate transport</keyword>
<evidence type="ECO:0000256" key="4">
    <source>
        <dbReference type="PIRNR" id="PIRNR002756"/>
    </source>
</evidence>
<dbReference type="SUPFAM" id="SSF53850">
    <property type="entry name" value="Periplasmic binding protein-like II"/>
    <property type="match status" value="1"/>
</dbReference>
<feature type="domain" description="PBP" evidence="6">
    <location>
        <begin position="65"/>
        <end position="362"/>
    </location>
</feature>
<name>A0A937UUG1_9ACTN</name>
<evidence type="ECO:0000256" key="5">
    <source>
        <dbReference type="PIRSR" id="PIRSR002756-1"/>
    </source>
</evidence>
<dbReference type="NCBIfam" id="TIGR00975">
    <property type="entry name" value="3a0107s03"/>
    <property type="match status" value="1"/>
</dbReference>
<keyword evidence="2 4" id="KW-0813">Transport</keyword>
<dbReference type="GO" id="GO:0043190">
    <property type="term" value="C:ATP-binding cassette (ABC) transporter complex"/>
    <property type="evidence" value="ECO:0007669"/>
    <property type="project" value="InterPro"/>
</dbReference>
<organism evidence="7 8">
    <name type="scientific">Frankia nepalensis</name>
    <dbReference type="NCBI Taxonomy" id="1836974"/>
    <lineage>
        <taxon>Bacteria</taxon>
        <taxon>Bacillati</taxon>
        <taxon>Actinomycetota</taxon>
        <taxon>Actinomycetes</taxon>
        <taxon>Frankiales</taxon>
        <taxon>Frankiaceae</taxon>
        <taxon>Frankia</taxon>
    </lineage>
</organism>
<evidence type="ECO:0000256" key="1">
    <source>
        <dbReference type="ARBA" id="ARBA00008725"/>
    </source>
</evidence>
<dbReference type="GO" id="GO:0035435">
    <property type="term" value="P:phosphate ion transmembrane transport"/>
    <property type="evidence" value="ECO:0007669"/>
    <property type="project" value="InterPro"/>
</dbReference>
<evidence type="ECO:0000256" key="2">
    <source>
        <dbReference type="ARBA" id="ARBA00022448"/>
    </source>
</evidence>
<dbReference type="PANTHER" id="PTHR42996:SF1">
    <property type="entry name" value="PHOSPHATE-BINDING PROTEIN PSTS"/>
    <property type="match status" value="1"/>
</dbReference>
<dbReference type="InterPro" id="IPR005673">
    <property type="entry name" value="ABC_phos-bd_PstS"/>
</dbReference>
<sequence>MLHRHPFAGGEHDCAPEGVTKRGSLVKLKKTQTAMLSIALTATLALAACGGDDEDTPEPAGSASAPAAAEVSGTIAGAGSSAQGSAMEAWIAGFTEANPDATVTYDPAGSGAGRTQFTEGGVQFAGSDAYLKPEEVTKAQEQCGGDFVEFPGYISPIAVAYNLPGVEDLKLSASVIAKIFDGKITKWNDPAIAGLNSGTTLPDSNITPVHRSDESGTTQNFTDYLHKAAPADWTYDAAQEWPVSGGEGANGTSGVAETLKGGEGTIGYLDASRATDLGVAHIQVGSEFVEYTPEAAAAVVDAGKTVSGRPQYSFAIDIPRDTTEAGVYPIVLVSYTLACTKYDDQATADTVKAYLTYVVSEEGQAAAAENAGSAPISDTQRTNALKGIAAIGVA</sequence>
<dbReference type="CDD" id="cd13565">
    <property type="entry name" value="PBP2_PstS"/>
    <property type="match status" value="1"/>
</dbReference>
<dbReference type="InterPro" id="IPR024370">
    <property type="entry name" value="PBP_domain"/>
</dbReference>